<dbReference type="AlphaFoldDB" id="A0A0C6F3I5"/>
<name>A0A0C6F3I5_9HYPH</name>
<proteinExistence type="predicted"/>
<feature type="compositionally biased region" description="Basic and acidic residues" evidence="1">
    <location>
        <begin position="78"/>
        <end position="90"/>
    </location>
</feature>
<evidence type="ECO:0000313" key="4">
    <source>
        <dbReference type="Proteomes" id="UP000061432"/>
    </source>
</evidence>
<feature type="compositionally biased region" description="Basic and acidic residues" evidence="1">
    <location>
        <begin position="36"/>
        <end position="45"/>
    </location>
</feature>
<dbReference type="KEGG" id="maqu:Maq22A_c20795"/>
<reference evidence="4" key="2">
    <citation type="submission" date="2015-01" db="EMBL/GenBank/DDBJ databases">
        <title>Complete genome sequence of Methylobacterium aquaticum strain 22A.</title>
        <authorList>
            <person name="Tani A."/>
            <person name="Ogura Y."/>
            <person name="Hayashi T."/>
        </authorList>
    </citation>
    <scope>NUCLEOTIDE SEQUENCE [LARGE SCALE GENOMIC DNA]</scope>
    <source>
        <strain evidence="4">MA-22A</strain>
    </source>
</reference>
<feature type="compositionally biased region" description="Gly residues" evidence="1">
    <location>
        <begin position="91"/>
        <end position="101"/>
    </location>
</feature>
<dbReference type="OrthoDB" id="7999985at2"/>
<reference evidence="3 4" key="1">
    <citation type="journal article" date="2015" name="Genome Announc.">
        <title>Complete Genome Sequence of Methylobacterium aquaticum Strain 22A, Isolated from Racomitrium japonicum Moss.</title>
        <authorList>
            <person name="Tani A."/>
            <person name="Ogura Y."/>
            <person name="Hayashi T."/>
            <person name="Kimbara K."/>
        </authorList>
    </citation>
    <scope>NUCLEOTIDE SEQUENCE [LARGE SCALE GENOMIC DNA]</scope>
    <source>
        <strain evidence="3 4">MA-22A</strain>
    </source>
</reference>
<dbReference type="EMBL" id="AP014704">
    <property type="protein sequence ID" value="BAQ47196.1"/>
    <property type="molecule type" value="Genomic_DNA"/>
</dbReference>
<dbReference type="STRING" id="270351.Maq22A_c20795"/>
<feature type="chain" id="PRO_5002189015" description="Translation initiation factor IF-2" evidence="2">
    <location>
        <begin position="23"/>
        <end position="101"/>
    </location>
</feature>
<evidence type="ECO:0008006" key="5">
    <source>
        <dbReference type="Google" id="ProtNLM"/>
    </source>
</evidence>
<keyword evidence="2" id="KW-0732">Signal</keyword>
<sequence>MPPLARLASVLILVAGTVPALAISDRRDQPTQADLPKADRPDDARGGGPGIAPPRALKPDTQVTPTRTTPGGTPARTDPLDKLDPKDRRATGGGDGAGDRR</sequence>
<evidence type="ECO:0000313" key="3">
    <source>
        <dbReference type="EMBL" id="BAQ47196.1"/>
    </source>
</evidence>
<dbReference type="Proteomes" id="UP000061432">
    <property type="component" value="Chromosome"/>
</dbReference>
<protein>
    <recommendedName>
        <fullName evidence="5">Translation initiation factor IF-2</fullName>
    </recommendedName>
</protein>
<evidence type="ECO:0000256" key="1">
    <source>
        <dbReference type="SAM" id="MobiDB-lite"/>
    </source>
</evidence>
<organism evidence="3 4">
    <name type="scientific">Methylobacterium aquaticum</name>
    <dbReference type="NCBI Taxonomy" id="270351"/>
    <lineage>
        <taxon>Bacteria</taxon>
        <taxon>Pseudomonadati</taxon>
        <taxon>Pseudomonadota</taxon>
        <taxon>Alphaproteobacteria</taxon>
        <taxon>Hyphomicrobiales</taxon>
        <taxon>Methylobacteriaceae</taxon>
        <taxon>Methylobacterium</taxon>
    </lineage>
</organism>
<evidence type="ECO:0000256" key="2">
    <source>
        <dbReference type="SAM" id="SignalP"/>
    </source>
</evidence>
<dbReference type="PATRIC" id="fig|270351.10.peg.4022"/>
<accession>A0A0C6F3I5</accession>
<dbReference type="RefSeq" id="WP_060848186.1">
    <property type="nucleotide sequence ID" value="NZ_AP014704.1"/>
</dbReference>
<feature type="signal peptide" evidence="2">
    <location>
        <begin position="1"/>
        <end position="22"/>
    </location>
</feature>
<feature type="region of interest" description="Disordered" evidence="1">
    <location>
        <begin position="18"/>
        <end position="101"/>
    </location>
</feature>
<gene>
    <name evidence="3" type="ORF">Maq22A_c20795</name>
</gene>
<feature type="compositionally biased region" description="Low complexity" evidence="1">
    <location>
        <begin position="53"/>
        <end position="77"/>
    </location>
</feature>